<dbReference type="EMBL" id="CP142727">
    <property type="protein sequence ID" value="WUR02663.1"/>
    <property type="molecule type" value="Genomic_DNA"/>
</dbReference>
<reference evidence="1" key="1">
    <citation type="journal article" date="2024" name="BMC Genomics">
        <title>Functional annotation of a divergent genome using sequence and structure-based similarity.</title>
        <authorList>
            <person name="Svedberg D."/>
            <person name="Winiger R.R."/>
            <person name="Berg A."/>
            <person name="Sharma H."/>
            <person name="Tellgren-Roth C."/>
            <person name="Debrunner-Vossbrinck B.A."/>
            <person name="Vossbrinck C.R."/>
            <person name="Barandun J."/>
        </authorList>
    </citation>
    <scope>NUCLEOTIDE SEQUENCE</scope>
    <source>
        <strain evidence="1">Illinois isolate</strain>
    </source>
</reference>
<proteinExistence type="predicted"/>
<dbReference type="KEGG" id="vnx:VNE69_02184"/>
<dbReference type="Proteomes" id="UP001334084">
    <property type="component" value="Chromosome 2"/>
</dbReference>
<gene>
    <name evidence="1" type="ORF">VNE69_02184</name>
</gene>
<sequence length="96" mass="11307">MDSNIVEKIVQNNKQEKFKTENNLESVIPNEERNALSDKILMGNFAGVPKNLLIEDDFINYLLDRYTQVDIDQYNNISKFLHLVKTTRCMLMKKRL</sequence>
<name>A0AAX4J9S1_9MICR</name>
<dbReference type="AlphaFoldDB" id="A0AAX4J9S1"/>
<protein>
    <submittedName>
        <fullName evidence="1">SP-containing protein</fullName>
    </submittedName>
</protein>
<organism evidence="1 2">
    <name type="scientific">Vairimorpha necatrix</name>
    <dbReference type="NCBI Taxonomy" id="6039"/>
    <lineage>
        <taxon>Eukaryota</taxon>
        <taxon>Fungi</taxon>
        <taxon>Fungi incertae sedis</taxon>
        <taxon>Microsporidia</taxon>
        <taxon>Nosematidae</taxon>
        <taxon>Vairimorpha</taxon>
    </lineage>
</organism>
<keyword evidence="2" id="KW-1185">Reference proteome</keyword>
<accession>A0AAX4J9S1</accession>
<dbReference type="RefSeq" id="XP_065328808.1">
    <property type="nucleotide sequence ID" value="XM_065472736.1"/>
</dbReference>
<evidence type="ECO:0000313" key="2">
    <source>
        <dbReference type="Proteomes" id="UP001334084"/>
    </source>
</evidence>
<evidence type="ECO:0000313" key="1">
    <source>
        <dbReference type="EMBL" id="WUR02663.1"/>
    </source>
</evidence>
<dbReference type="GeneID" id="90540474"/>